<organism evidence="1 2">
    <name type="scientific">Pseudonocardia ailaonensis</name>
    <dbReference type="NCBI Taxonomy" id="367279"/>
    <lineage>
        <taxon>Bacteria</taxon>
        <taxon>Bacillati</taxon>
        <taxon>Actinomycetota</taxon>
        <taxon>Actinomycetes</taxon>
        <taxon>Pseudonocardiales</taxon>
        <taxon>Pseudonocardiaceae</taxon>
        <taxon>Pseudonocardia</taxon>
    </lineage>
</organism>
<reference evidence="1 2" key="1">
    <citation type="journal article" date="2019" name="Int. J. Syst. Evol. Microbiol.">
        <title>The Global Catalogue of Microorganisms (GCM) 10K type strain sequencing project: providing services to taxonomists for standard genome sequencing and annotation.</title>
        <authorList>
            <consortium name="The Broad Institute Genomics Platform"/>
            <consortium name="The Broad Institute Genome Sequencing Center for Infectious Disease"/>
            <person name="Wu L."/>
            <person name="Ma J."/>
        </authorList>
    </citation>
    <scope>NUCLEOTIDE SEQUENCE [LARGE SCALE GENOMIC DNA]</scope>
    <source>
        <strain evidence="1 2">JCM 16009</strain>
    </source>
</reference>
<accession>A0ABN2MQF0</accession>
<proteinExistence type="predicted"/>
<comment type="caution">
    <text evidence="1">The sequence shown here is derived from an EMBL/GenBank/DDBJ whole genome shotgun (WGS) entry which is preliminary data.</text>
</comment>
<keyword evidence="2" id="KW-1185">Reference proteome</keyword>
<protein>
    <submittedName>
        <fullName evidence="1">Uncharacterized protein</fullName>
    </submittedName>
</protein>
<dbReference type="Proteomes" id="UP001500449">
    <property type="component" value="Unassembled WGS sequence"/>
</dbReference>
<sequence length="155" mass="16057">MHAAVQAVQGTDPAAGDLRVERLVRRVGVVEKPQDVAPHLRRPVGLAEVAHTGCPVTPATSRIHGHSWTGTSAWSGANWKTPWPARAMASAMPISSSAPAVVPGTSSPALLRCSGVRLVLNPSAPARSASSTRAAMLRMSSGVANSFEAPRSPIT</sequence>
<name>A0ABN2MQF0_9PSEU</name>
<evidence type="ECO:0000313" key="1">
    <source>
        <dbReference type="EMBL" id="GAA1832322.1"/>
    </source>
</evidence>
<gene>
    <name evidence="1" type="ORF">GCM10009836_08010</name>
</gene>
<evidence type="ECO:0000313" key="2">
    <source>
        <dbReference type="Proteomes" id="UP001500449"/>
    </source>
</evidence>
<dbReference type="EMBL" id="BAAAQK010000003">
    <property type="protein sequence ID" value="GAA1832322.1"/>
    <property type="molecule type" value="Genomic_DNA"/>
</dbReference>